<feature type="binding site" evidence="5">
    <location>
        <position position="362"/>
    </location>
    <ligand>
        <name>Ca(2+)</name>
        <dbReference type="ChEBI" id="CHEBI:29108"/>
    </ligand>
</feature>
<keyword evidence="5" id="KW-0106">Calcium</keyword>
<comment type="similarity">
    <text evidence="1">Belongs to the peptidase S45 family.</text>
</comment>
<dbReference type="EMBL" id="BJYT01000004">
    <property type="protein sequence ID" value="GEO08870.1"/>
    <property type="molecule type" value="Genomic_DNA"/>
</dbReference>
<dbReference type="Gene3D" id="3.60.20.10">
    <property type="entry name" value="Glutamine Phosphoribosylpyrophosphate, subunit 1, domain 1"/>
    <property type="match status" value="1"/>
</dbReference>
<keyword evidence="7" id="KW-1185">Reference proteome</keyword>
<evidence type="ECO:0000256" key="3">
    <source>
        <dbReference type="ARBA" id="ARBA00023145"/>
    </source>
</evidence>
<dbReference type="InterPro" id="IPR043147">
    <property type="entry name" value="Penicillin_amidase_A-knob"/>
</dbReference>
<feature type="binding site" evidence="5">
    <location>
        <position position="365"/>
    </location>
    <ligand>
        <name>Ca(2+)</name>
        <dbReference type="ChEBI" id="CHEBI:29108"/>
    </ligand>
</feature>
<dbReference type="InterPro" id="IPR023343">
    <property type="entry name" value="Penicillin_amidase_dom1"/>
</dbReference>
<proteinExistence type="inferred from homology"/>
<dbReference type="Gene3D" id="1.10.1400.10">
    <property type="match status" value="1"/>
</dbReference>
<keyword evidence="2" id="KW-0378">Hydrolase</keyword>
<dbReference type="Gene3D" id="1.10.439.10">
    <property type="entry name" value="Penicillin Amidohydrolase, domain 1"/>
    <property type="match status" value="1"/>
</dbReference>
<organism evidence="6 7">
    <name type="scientific">Segetibacter aerophilus</name>
    <dbReference type="NCBI Taxonomy" id="670293"/>
    <lineage>
        <taxon>Bacteria</taxon>
        <taxon>Pseudomonadati</taxon>
        <taxon>Bacteroidota</taxon>
        <taxon>Chitinophagia</taxon>
        <taxon>Chitinophagales</taxon>
        <taxon>Chitinophagaceae</taxon>
        <taxon>Segetibacter</taxon>
    </lineage>
</organism>
<sequence length="820" mass="92946">MRIVLFTICAIITIVLILVLNIPLSVSGSKTPRFGAFLSPQHGFWQNAEPADEDFNATLHFSNLRGKVQVYFDDRLVPHVYAEDENDAYFVQGYLHAKFRLWQMEFQTYAAAGRLSEIMGEKSGGSNFLKIDRFFRRLGMVYGAEQSLKKMEADPITKNETDAYTAGVNAYISALKTNHIPFEYKLLNYRPEKWTNLKTQLFLKYMSFDLAGGDNDFEMTNAKNIFSATDIELLYPTTSDSLDPIIPKGTIFQQATVVAHKPSAADSVYFHSTDTTETPLIIKPNKNNGSNNWVVAGSKTKSGAPILCNDPHLGLNLPSLWYEMQISTPTFNAYGVSFPGAPSIVIGFNDSCAWGVTNAGRDVKDYYEISFRDTSMQEYMYNGDWRRTTFRNEVIKVKGQQDVTERIAMTAFGPVMFDKNYSNVLKDGKYYALRWKAHDASNELLTFNKLNHARNYVDYIKAITTFQTPGQNFVFATKTGNIAIRQQGQFPAKWKRQGDFLMPGTDTGYLWQGFIPSRENPSIINPARGFLSSANQLATDATYPYYLAGQLEIYRGIIINRKLSHMSDITIANMQRLQTDNYNVFAEMAKPVFLKYLDQTKLTEDELRYLDKFKNWNLRSDINEEGPTVFKLWWDNFAQTVFRDEFAQTSLPLKWPDESTLLEGLLKDSTYKFIDDVSTPAIESVNDIVLKAFKSAYSDMKIADADNKLAWGKFKDTGIRHLLKLPSMSQLHLPIGGGTNIINATSGDHGPSWRMIVQLTEDTEAYGVYPGGQSGNPGSKYYDQFVDSWVNGKYFPLLFVTAANARTNSKMKWKMTFSKA</sequence>
<dbReference type="InterPro" id="IPR002692">
    <property type="entry name" value="S45"/>
</dbReference>
<feature type="binding site" evidence="5">
    <location>
        <position position="218"/>
    </location>
    <ligand>
        <name>Ca(2+)</name>
        <dbReference type="ChEBI" id="CHEBI:29108"/>
    </ligand>
</feature>
<dbReference type="GO" id="GO:0016811">
    <property type="term" value="F:hydrolase activity, acting on carbon-nitrogen (but not peptide) bonds, in linear amides"/>
    <property type="evidence" value="ECO:0007669"/>
    <property type="project" value="InterPro"/>
</dbReference>
<evidence type="ECO:0000313" key="6">
    <source>
        <dbReference type="EMBL" id="GEO08870.1"/>
    </source>
</evidence>
<comment type="caution">
    <text evidence="6">The sequence shown here is derived from an EMBL/GenBank/DDBJ whole genome shotgun (WGS) entry which is preliminary data.</text>
</comment>
<dbReference type="Gene3D" id="2.30.120.10">
    <property type="match status" value="1"/>
</dbReference>
<evidence type="ECO:0000256" key="5">
    <source>
        <dbReference type="PIRSR" id="PIRSR001227-2"/>
    </source>
</evidence>
<dbReference type="SUPFAM" id="SSF56235">
    <property type="entry name" value="N-terminal nucleophile aminohydrolases (Ntn hydrolases)"/>
    <property type="match status" value="1"/>
</dbReference>
<comment type="cofactor">
    <cofactor evidence="5">
        <name>Ca(2+)</name>
        <dbReference type="ChEBI" id="CHEBI:29108"/>
    </cofactor>
    <text evidence="5">Binds 1 Ca(2+) ion per dimer.</text>
</comment>
<dbReference type="AlphaFoldDB" id="A0A512BA86"/>
<evidence type="ECO:0000256" key="4">
    <source>
        <dbReference type="PIRSR" id="PIRSR001227-1"/>
    </source>
</evidence>
<dbReference type="Proteomes" id="UP000321513">
    <property type="component" value="Unassembled WGS sequence"/>
</dbReference>
<feature type="active site" description="Nucleophile" evidence="4">
    <location>
        <position position="290"/>
    </location>
</feature>
<gene>
    <name evidence="6" type="ORF">SAE01_13660</name>
</gene>
<dbReference type="Pfam" id="PF01804">
    <property type="entry name" value="Penicil_amidase"/>
    <property type="match status" value="1"/>
</dbReference>
<evidence type="ECO:0000256" key="2">
    <source>
        <dbReference type="ARBA" id="ARBA00022801"/>
    </source>
</evidence>
<dbReference type="GO" id="GO:0046872">
    <property type="term" value="F:metal ion binding"/>
    <property type="evidence" value="ECO:0007669"/>
    <property type="project" value="UniProtKB-KW"/>
</dbReference>
<evidence type="ECO:0000313" key="7">
    <source>
        <dbReference type="Proteomes" id="UP000321513"/>
    </source>
</evidence>
<dbReference type="PANTHER" id="PTHR34218">
    <property type="entry name" value="PEPTIDASE S45 PENICILLIN AMIDASE"/>
    <property type="match status" value="1"/>
</dbReference>
<dbReference type="InterPro" id="IPR014395">
    <property type="entry name" value="Pen/GL7ACA/AHL_acylase"/>
</dbReference>
<dbReference type="OrthoDB" id="9759796at2"/>
<dbReference type="InterPro" id="IPR043146">
    <property type="entry name" value="Penicillin_amidase_N_B-knob"/>
</dbReference>
<accession>A0A512BA86</accession>
<dbReference type="RefSeq" id="WP_147202934.1">
    <property type="nucleotide sequence ID" value="NZ_BJYT01000004.1"/>
</dbReference>
<keyword evidence="3" id="KW-0865">Zymogen</keyword>
<keyword evidence="5" id="KW-0479">Metal-binding</keyword>
<evidence type="ECO:0000256" key="1">
    <source>
        <dbReference type="ARBA" id="ARBA00006586"/>
    </source>
</evidence>
<dbReference type="GO" id="GO:0017000">
    <property type="term" value="P:antibiotic biosynthetic process"/>
    <property type="evidence" value="ECO:0007669"/>
    <property type="project" value="InterPro"/>
</dbReference>
<dbReference type="InterPro" id="IPR029055">
    <property type="entry name" value="Ntn_hydrolases_N"/>
</dbReference>
<dbReference type="CDD" id="cd03747">
    <property type="entry name" value="Ntn_PGA_like"/>
    <property type="match status" value="1"/>
</dbReference>
<protein>
    <submittedName>
        <fullName evidence="6">Beta-lactam antibiotic acylase</fullName>
    </submittedName>
</protein>
<reference evidence="6 7" key="1">
    <citation type="submission" date="2019-07" db="EMBL/GenBank/DDBJ databases">
        <title>Whole genome shotgun sequence of Segetibacter aerophilus NBRC 106135.</title>
        <authorList>
            <person name="Hosoyama A."/>
            <person name="Uohara A."/>
            <person name="Ohji S."/>
            <person name="Ichikawa N."/>
        </authorList>
    </citation>
    <scope>NUCLEOTIDE SEQUENCE [LARGE SCALE GENOMIC DNA]</scope>
    <source>
        <strain evidence="6 7">NBRC 106135</strain>
    </source>
</reference>
<name>A0A512BA86_9BACT</name>
<dbReference type="PANTHER" id="PTHR34218:SF4">
    <property type="entry name" value="ACYL-HOMOSERINE LACTONE ACYLASE QUIP"/>
    <property type="match status" value="1"/>
</dbReference>
<dbReference type="PIRSF" id="PIRSF001227">
    <property type="entry name" value="Pen_acylase"/>
    <property type="match status" value="1"/>
</dbReference>